<dbReference type="Gene3D" id="3.40.50.10810">
    <property type="entry name" value="Tandem AAA-ATPase domain"/>
    <property type="match status" value="1"/>
</dbReference>
<dbReference type="InterPro" id="IPR000953">
    <property type="entry name" value="Chromo/chromo_shadow_dom"/>
</dbReference>
<keyword evidence="5" id="KW-0067">ATP-binding</keyword>
<dbReference type="Pfam" id="PF00385">
    <property type="entry name" value="Chromo"/>
    <property type="match status" value="1"/>
</dbReference>
<feature type="region of interest" description="Disordered" evidence="7">
    <location>
        <begin position="1748"/>
        <end position="1780"/>
    </location>
</feature>
<dbReference type="SMART" id="SM00298">
    <property type="entry name" value="CHROMO"/>
    <property type="match status" value="2"/>
</dbReference>
<dbReference type="InterPro" id="IPR027417">
    <property type="entry name" value="P-loop_NTPase"/>
</dbReference>
<feature type="compositionally biased region" description="Polar residues" evidence="7">
    <location>
        <begin position="2013"/>
        <end position="2022"/>
    </location>
</feature>
<dbReference type="InterPro" id="IPR016197">
    <property type="entry name" value="Chromo-like_dom_sf"/>
</dbReference>
<dbReference type="PROSITE" id="PS51194">
    <property type="entry name" value="HELICASE_CTER"/>
    <property type="match status" value="1"/>
</dbReference>
<feature type="compositionally biased region" description="Low complexity" evidence="7">
    <location>
        <begin position="2166"/>
        <end position="2187"/>
    </location>
</feature>
<evidence type="ECO:0000256" key="2">
    <source>
        <dbReference type="ARBA" id="ARBA00022737"/>
    </source>
</evidence>
<dbReference type="GO" id="GO:0005634">
    <property type="term" value="C:nucleus"/>
    <property type="evidence" value="ECO:0007669"/>
    <property type="project" value="UniProtKB-SubCell"/>
</dbReference>
<dbReference type="PANTHER" id="PTHR45623:SF17">
    <property type="entry name" value="CHROMODOMAIN-HELICASE-DNA-BINDING PROTEIN 3-RELATED"/>
    <property type="match status" value="1"/>
</dbReference>
<dbReference type="InterPro" id="IPR000330">
    <property type="entry name" value="SNF2_N"/>
</dbReference>
<accession>A0A9W8A2Z8</accession>
<dbReference type="GO" id="GO:0003682">
    <property type="term" value="F:chromatin binding"/>
    <property type="evidence" value="ECO:0007669"/>
    <property type="project" value="TreeGrafter"/>
</dbReference>
<dbReference type="Gene3D" id="2.40.50.40">
    <property type="match status" value="1"/>
</dbReference>
<feature type="compositionally biased region" description="Polar residues" evidence="7">
    <location>
        <begin position="1930"/>
        <end position="1939"/>
    </location>
</feature>
<dbReference type="GO" id="GO:0140658">
    <property type="term" value="F:ATP-dependent chromatin remodeler activity"/>
    <property type="evidence" value="ECO:0007669"/>
    <property type="project" value="TreeGrafter"/>
</dbReference>
<evidence type="ECO:0000313" key="12">
    <source>
        <dbReference type="Proteomes" id="UP001150538"/>
    </source>
</evidence>
<evidence type="ECO:0008006" key="13">
    <source>
        <dbReference type="Google" id="ProtNLM"/>
    </source>
</evidence>
<dbReference type="PROSITE" id="PS50013">
    <property type="entry name" value="CHROMO_2"/>
    <property type="match status" value="1"/>
</dbReference>
<dbReference type="GO" id="GO:0003677">
    <property type="term" value="F:DNA binding"/>
    <property type="evidence" value="ECO:0007669"/>
    <property type="project" value="TreeGrafter"/>
</dbReference>
<feature type="region of interest" description="Disordered" evidence="7">
    <location>
        <begin position="1930"/>
        <end position="1984"/>
    </location>
</feature>
<evidence type="ECO:0000259" key="9">
    <source>
        <dbReference type="PROSITE" id="PS51192"/>
    </source>
</evidence>
<feature type="domain" description="Helicase C-terminal" evidence="10">
    <location>
        <begin position="1159"/>
        <end position="1324"/>
    </location>
</feature>
<feature type="compositionally biased region" description="Basic and acidic residues" evidence="7">
    <location>
        <begin position="305"/>
        <end position="314"/>
    </location>
</feature>
<evidence type="ECO:0000256" key="4">
    <source>
        <dbReference type="ARBA" id="ARBA00022801"/>
    </source>
</evidence>
<feature type="region of interest" description="Disordered" evidence="7">
    <location>
        <begin position="650"/>
        <end position="682"/>
    </location>
</feature>
<evidence type="ECO:0000256" key="1">
    <source>
        <dbReference type="ARBA" id="ARBA00004123"/>
    </source>
</evidence>
<keyword evidence="4" id="KW-0378">Hydrolase</keyword>
<feature type="compositionally biased region" description="Low complexity" evidence="7">
    <location>
        <begin position="364"/>
        <end position="375"/>
    </location>
</feature>
<feature type="region of interest" description="Disordered" evidence="7">
    <location>
        <begin position="2013"/>
        <end position="2053"/>
    </location>
</feature>
<feature type="compositionally biased region" description="Polar residues" evidence="7">
    <location>
        <begin position="1947"/>
        <end position="1958"/>
    </location>
</feature>
<feature type="compositionally biased region" description="Acidic residues" evidence="7">
    <location>
        <begin position="336"/>
        <end position="346"/>
    </location>
</feature>
<dbReference type="EMBL" id="JANBPU010000034">
    <property type="protein sequence ID" value="KAJ1919013.1"/>
    <property type="molecule type" value="Genomic_DNA"/>
</dbReference>
<dbReference type="InterPro" id="IPR049730">
    <property type="entry name" value="SNF2/RAD54-like_C"/>
</dbReference>
<protein>
    <recommendedName>
        <fullName evidence="13">DNA helicase</fullName>
    </recommendedName>
</protein>
<dbReference type="GO" id="GO:0005524">
    <property type="term" value="F:ATP binding"/>
    <property type="evidence" value="ECO:0007669"/>
    <property type="project" value="UniProtKB-KW"/>
</dbReference>
<dbReference type="InterPro" id="IPR014001">
    <property type="entry name" value="Helicase_ATP-bd"/>
</dbReference>
<feature type="compositionally biased region" description="Basic and acidic residues" evidence="7">
    <location>
        <begin position="650"/>
        <end position="666"/>
    </location>
</feature>
<comment type="caution">
    <text evidence="11">The sequence shown here is derived from an EMBL/GenBank/DDBJ whole genome shotgun (WGS) entry which is preliminary data.</text>
</comment>
<feature type="region of interest" description="Disordered" evidence="7">
    <location>
        <begin position="1809"/>
        <end position="1880"/>
    </location>
</feature>
<feature type="region of interest" description="Disordered" evidence="7">
    <location>
        <begin position="1370"/>
        <end position="1391"/>
    </location>
</feature>
<feature type="region of interest" description="Disordered" evidence="7">
    <location>
        <begin position="2069"/>
        <end position="2230"/>
    </location>
</feature>
<comment type="subcellular location">
    <subcellularLocation>
        <location evidence="1">Nucleus</location>
    </subcellularLocation>
</comment>
<feature type="domain" description="Chromo" evidence="8">
    <location>
        <begin position="25"/>
        <end position="84"/>
    </location>
</feature>
<dbReference type="SUPFAM" id="SSF54160">
    <property type="entry name" value="Chromo domain-like"/>
    <property type="match status" value="2"/>
</dbReference>
<dbReference type="Pfam" id="PF00176">
    <property type="entry name" value="SNF2-rel_dom"/>
    <property type="match status" value="1"/>
</dbReference>
<feature type="region of interest" description="Disordered" evidence="7">
    <location>
        <begin position="200"/>
        <end position="376"/>
    </location>
</feature>
<dbReference type="Pfam" id="PF00271">
    <property type="entry name" value="Helicase_C"/>
    <property type="match status" value="1"/>
</dbReference>
<gene>
    <name evidence="11" type="ORF">H4219_002272</name>
</gene>
<dbReference type="SMART" id="SM00487">
    <property type="entry name" value="DEXDc"/>
    <property type="match status" value="1"/>
</dbReference>
<sequence>MSNTKDDSYPIPKEDEDEEFDDVEYEVKSIIGKRVSSSAGIEYFIVWLGYPISDSTWESEENLNCPKAVLNFEVQVQYERREGKANTHFERQGLVVLLEEAREFFDNLNVFEQDEQDHEKDQPQQQTLDAFRMINTHDSKVVRILDSIKDINGTKYYRVLWKNGKECWVPARILPIALPLLQAYEHSCFKKERQEIAKAQQKLDPQVSTQTEKFKGLTINSSDEEDSLDIDTSKSAMPLPIPKSVNGLLLDSSEEGETKVDKKPNGKTSRKNPAKMTQPVDLLSSEISQDSKENLSTYTDLNSSSEDKPEETSKVESNTLSKSGSLKRNRRIVEDSSSDETVEEEVLSSNKSVAVQNKKRARCSSSTPPISSDASLGDAVDSFMDVMSDSEEAPTMDLLGTYDEENVNGQNCDICRQAKVDITAIDRSLLFEKGSEGNLLNPKAVDRQRGFIRSCLACEMACHPVCFRQNLTKPLAKEELSEPLKIESTDWETLYKQTGIWLCIYCSLWKDFQVSTILTSRPEEGVEDSNDWSSVGTFKDSAASKKAPKYDIEIFNKHQFLVKFEGRSYRHLAWVPFIWLKQSRVSLIRSYLRRLRGHAPLTRNLVVNSSWTLPERIYDAQLLPNSIVSTRKSEFKTKINAARLKWDEDHKKPGDVQHEKNNKSDEPVSPSKLRKINSNSPQGVKDVNLEAYTNPYIDLDPELYTNVQNVFVKWAALEMDQSTWDTVPSPFDEPISYKKWSDLFMVWKDKCSVSVNEMKEYSKSLSSAERKRNSVFCEFKNKPWFIGDGQPKLKLFDHQLEGLNFLSYKRSQNLSCILADDMGLGKTIQTIAFIATVFCSSIPTDALKGKNSKKTALTTCNKGTGPFLVVVPNSIVTNWLREFEMWAPFLIAEPYFGGASSRALYEKYAIFGQCDGGIAKSSKKSRRSMAAHVLVCTYDVFVNDDSFNTIKSINAEWEYLVVDEGHRLKNDRAKLFKNLNKLKINKRVLLTGTPLQNNVRELLTLMSFVDPIKFGDIDGLEEKYGNIEEANISELHDLLRPYFLRRTKEQVLSKLPPKHEIFVPISMTSIQRQLYRAALGKNVELLKSIYATIHNKDRKAENGSKSATAKKHHYMLNNMLMEIRKIINHPYMIDGAEPAFNTLQETHDQLVKAGGKTKFLKGLLKQLKEKGHRVLLFSQMKRSLDILEDVLFGEGYGYVRMDGDTSSIVRQNMVDKFNEPESKLFAFLSTTRAGGLGLNLTSADVVIIYDPDWNPHMDIQALSRAYRIGQTKPVMVFKLMTQDSAEEKMVKVGARKMVLDHLIIESLRNQKDSDEDEVDNKDIEQALRFGAEFLFGENAEERAASREIEYDDKRISALLDECKNSLAEAAKRKEEENNSDNKTGGDKDSAKKKGFGYGRVWEYEKEDIILQDSEVSTPAVDASEESNYGGFWDKLFKDNAANNSSDDVKKAQQEYGRGHRKRAQDICYSEKKAFESTPKKPKSKKTETGENEDKKDSDYVPISDNEADDLKLDLELEQLTYQTETGPPILTATQPQSIQNTMPHQTTAMIPDRQQSINVQKSAVAQHPPSLPVHPPRVNRNTQLVPQQTPASQIQNPQAFMQQDEIFYKDILFKFKKTICQLLRQPYAPLREPENVLRQDFSEIHRNSQEYLTRGMLSENKPCPICDKARHSDKYCNSILHPTFPVLLKSIFAHAGCRESVIIKALLIWYKLHFSLFHIHQSQSRAQPMNNNNSPIQTSEGIILSGSNTSVLQRPGSSPTANYNFSAQPRPAPMSSQPTTRPVQVLYQQSTGANIPAKQGVSTAAPGFSSFRVQATGPPQVVTRPPMLPSDSQRKPNFSPVQNIQSKPSLPTALPNPSIQGPNPPRPQQGGVGAVNSSSMSAQTINVNKEPTVSRPMQASNPPSSQQAVGTVAAGIMAPQATLANKQPFGNTAINASNTPRPPKGASTATTSSMNPQATLAKKDPVASAPMQAPNTHRSQQGVSTVATSVIGAQGAIVRTEPIVSSQLKKATATSLPVTSNRPQVKPSQPSVSSTHTPVSKPPEAEKPPISRAMTLEQRRLQALRLTQQWYNKDGSGTNSDKNTKPASPSRTPTPTTATTSTATGAVTGNAAPKSTASTLVLPRSIQGSKSAQVAPQRPSLPPPAAQPPVESHAKKALEQNLAQKSAPNNVAVSASPSSSQYAQSQVNVQPRSVSQPHTSNNTKNQQRQSIPSQQQQQPQRQPTSSNCTTTAATAITTTAAAPKPTPATERKYTAEEWLKLMVEETLESNRINSPAGSQAGQINQAFLNSVVPGQSTQQQQQQTLQISTTAIQPISVTPTQYGTSPVQGFTSTSHNGQIDPRYQQRLPSGNVYYDNVNNVYYVSQSNGQVIAHYPQSYYDTPPVSQTGVVISRNHQAFRSASPMTSLQENINRSGFSHPSQITEIDNQIIPSNIHTSSRSQTPVSMSRMISPQNVVASNVDIHSIPSPSPSASSLHSVISQQQVVSSNVSNPGGALQPFNNNNNHLPKNYDMVCPLCFKETHDPDQCTHRFNLTKLQRQYEYMLLLGIPPITKNVLLRAVKSYIDEARQAHYNIGQ</sequence>
<dbReference type="SUPFAM" id="SSF52540">
    <property type="entry name" value="P-loop containing nucleoside triphosphate hydrolases"/>
    <property type="match status" value="2"/>
</dbReference>
<dbReference type="InterPro" id="IPR001650">
    <property type="entry name" value="Helicase_C-like"/>
</dbReference>
<feature type="compositionally biased region" description="Low complexity" evidence="7">
    <location>
        <begin position="2023"/>
        <end position="2034"/>
    </location>
</feature>
<dbReference type="InterPro" id="IPR038718">
    <property type="entry name" value="SNF2-like_sf"/>
</dbReference>
<keyword evidence="3" id="KW-0547">Nucleotide-binding</keyword>
<feature type="region of interest" description="Disordered" evidence="7">
    <location>
        <begin position="1442"/>
        <end position="1503"/>
    </location>
</feature>
<evidence type="ECO:0000313" key="11">
    <source>
        <dbReference type="EMBL" id="KAJ1919013.1"/>
    </source>
</evidence>
<dbReference type="GO" id="GO:0042393">
    <property type="term" value="F:histone binding"/>
    <property type="evidence" value="ECO:0007669"/>
    <property type="project" value="TreeGrafter"/>
</dbReference>
<dbReference type="CDD" id="cd00024">
    <property type="entry name" value="CD_CSD"/>
    <property type="match status" value="2"/>
</dbReference>
<dbReference type="SMART" id="SM00490">
    <property type="entry name" value="HELICc"/>
    <property type="match status" value="1"/>
</dbReference>
<evidence type="ECO:0000256" key="5">
    <source>
        <dbReference type="ARBA" id="ARBA00022840"/>
    </source>
</evidence>
<name>A0A9W8A2Z8_9FUNG</name>
<evidence type="ECO:0000256" key="6">
    <source>
        <dbReference type="ARBA" id="ARBA00023242"/>
    </source>
</evidence>
<feature type="compositionally biased region" description="Basic and acidic residues" evidence="7">
    <location>
        <begin position="1468"/>
        <end position="1498"/>
    </location>
</feature>
<feature type="compositionally biased region" description="Low complexity" evidence="7">
    <location>
        <begin position="2085"/>
        <end position="2113"/>
    </location>
</feature>
<feature type="non-terminal residue" evidence="11">
    <location>
        <position position="2576"/>
    </location>
</feature>
<dbReference type="Proteomes" id="UP001150538">
    <property type="component" value="Unassembled WGS sequence"/>
</dbReference>
<dbReference type="GO" id="GO:0000785">
    <property type="term" value="C:chromatin"/>
    <property type="evidence" value="ECO:0007669"/>
    <property type="project" value="TreeGrafter"/>
</dbReference>
<dbReference type="CDD" id="cd18793">
    <property type="entry name" value="SF2_C_SNF"/>
    <property type="match status" value="1"/>
</dbReference>
<feature type="compositionally biased region" description="Low complexity" evidence="7">
    <location>
        <begin position="2206"/>
        <end position="2230"/>
    </location>
</feature>
<dbReference type="InterPro" id="IPR023780">
    <property type="entry name" value="Chromo_domain"/>
</dbReference>
<evidence type="ECO:0000256" key="7">
    <source>
        <dbReference type="SAM" id="MobiDB-lite"/>
    </source>
</evidence>
<feature type="compositionally biased region" description="Polar residues" evidence="7">
    <location>
        <begin position="1748"/>
        <end position="1767"/>
    </location>
</feature>
<dbReference type="GO" id="GO:0016887">
    <property type="term" value="F:ATP hydrolysis activity"/>
    <property type="evidence" value="ECO:0007669"/>
    <property type="project" value="TreeGrafter"/>
</dbReference>
<feature type="compositionally biased region" description="Polar residues" evidence="7">
    <location>
        <begin position="294"/>
        <end position="304"/>
    </location>
</feature>
<dbReference type="OrthoDB" id="5857104at2759"/>
<feature type="compositionally biased region" description="Polar residues" evidence="7">
    <location>
        <begin position="2188"/>
        <end position="2205"/>
    </location>
</feature>
<dbReference type="Gene3D" id="3.40.50.300">
    <property type="entry name" value="P-loop containing nucleotide triphosphate hydrolases"/>
    <property type="match status" value="1"/>
</dbReference>
<feature type="compositionally biased region" description="Polar residues" evidence="7">
    <location>
        <begin position="315"/>
        <end position="324"/>
    </location>
</feature>
<reference evidence="11" key="1">
    <citation type="submission" date="2022-07" db="EMBL/GenBank/DDBJ databases">
        <title>Phylogenomic reconstructions and comparative analyses of Kickxellomycotina fungi.</title>
        <authorList>
            <person name="Reynolds N.K."/>
            <person name="Stajich J.E."/>
            <person name="Barry K."/>
            <person name="Grigoriev I.V."/>
            <person name="Crous P."/>
            <person name="Smith M.E."/>
        </authorList>
    </citation>
    <scope>NUCLEOTIDE SEQUENCE</scope>
    <source>
        <strain evidence="11">NBRC 100468</strain>
    </source>
</reference>
<evidence type="ECO:0000259" key="8">
    <source>
        <dbReference type="PROSITE" id="PS50013"/>
    </source>
</evidence>
<evidence type="ECO:0000259" key="10">
    <source>
        <dbReference type="PROSITE" id="PS51194"/>
    </source>
</evidence>
<keyword evidence="2" id="KW-0677">Repeat</keyword>
<dbReference type="PANTHER" id="PTHR45623">
    <property type="entry name" value="CHROMODOMAIN-HELICASE-DNA-BINDING PROTEIN 3-RELATED-RELATED"/>
    <property type="match status" value="1"/>
</dbReference>
<evidence type="ECO:0000256" key="3">
    <source>
        <dbReference type="ARBA" id="ARBA00022741"/>
    </source>
</evidence>
<proteinExistence type="predicted"/>
<feature type="compositionally biased region" description="Polar residues" evidence="7">
    <location>
        <begin position="1973"/>
        <end position="1984"/>
    </location>
</feature>
<organism evidence="11 12">
    <name type="scientific">Mycoemilia scoparia</name>
    <dbReference type="NCBI Taxonomy" id="417184"/>
    <lineage>
        <taxon>Eukaryota</taxon>
        <taxon>Fungi</taxon>
        <taxon>Fungi incertae sedis</taxon>
        <taxon>Zoopagomycota</taxon>
        <taxon>Kickxellomycotina</taxon>
        <taxon>Kickxellomycetes</taxon>
        <taxon>Kickxellales</taxon>
        <taxon>Kickxellaceae</taxon>
        <taxon>Mycoemilia</taxon>
    </lineage>
</organism>
<dbReference type="PROSITE" id="PS51192">
    <property type="entry name" value="HELICASE_ATP_BIND_1"/>
    <property type="match status" value="1"/>
</dbReference>
<feature type="compositionally biased region" description="Polar residues" evidence="7">
    <location>
        <begin position="1835"/>
        <end position="1859"/>
    </location>
</feature>
<keyword evidence="12" id="KW-1185">Reference proteome</keyword>
<feature type="domain" description="Helicase ATP-binding" evidence="9">
    <location>
        <begin position="807"/>
        <end position="1012"/>
    </location>
</feature>
<keyword evidence="6" id="KW-0539">Nucleus</keyword>